<dbReference type="Gene3D" id="1.10.287.70">
    <property type="match status" value="1"/>
</dbReference>
<dbReference type="PANTHER" id="PTHR43833">
    <property type="entry name" value="POTASSIUM CHANNEL PROTEIN 2-RELATED-RELATED"/>
    <property type="match status" value="1"/>
</dbReference>
<feature type="transmembrane region" description="Helical" evidence="2">
    <location>
        <begin position="81"/>
        <end position="102"/>
    </location>
</feature>
<feature type="domain" description="Potassium channel" evidence="3">
    <location>
        <begin position="30"/>
        <end position="92"/>
    </location>
</feature>
<keyword evidence="2" id="KW-1133">Transmembrane helix</keyword>
<keyword evidence="2" id="KW-0812">Transmembrane</keyword>
<dbReference type="InterPro" id="IPR013099">
    <property type="entry name" value="K_chnl_dom"/>
</dbReference>
<keyword evidence="6" id="KW-1185">Reference proteome</keyword>
<dbReference type="SUPFAM" id="SSF51735">
    <property type="entry name" value="NAD(P)-binding Rossmann-fold domains"/>
    <property type="match status" value="1"/>
</dbReference>
<evidence type="ECO:0000256" key="1">
    <source>
        <dbReference type="ARBA" id="ARBA00004651"/>
    </source>
</evidence>
<gene>
    <name evidence="5" type="ORF">INR99_09645</name>
</gene>
<evidence type="ECO:0000256" key="2">
    <source>
        <dbReference type="SAM" id="Phobius"/>
    </source>
</evidence>
<proteinExistence type="predicted"/>
<comment type="subcellular location">
    <subcellularLocation>
        <location evidence="1">Cell membrane</location>
        <topology evidence="1">Multi-pass membrane protein</topology>
    </subcellularLocation>
</comment>
<dbReference type="GO" id="GO:0005886">
    <property type="term" value="C:plasma membrane"/>
    <property type="evidence" value="ECO:0007669"/>
    <property type="project" value="UniProtKB-SubCell"/>
</dbReference>
<dbReference type="InterPro" id="IPR036291">
    <property type="entry name" value="NAD(P)-bd_dom_sf"/>
</dbReference>
<organism evidence="5 6">
    <name type="scientific">Chitinilyticum piscinae</name>
    <dbReference type="NCBI Taxonomy" id="2866724"/>
    <lineage>
        <taxon>Bacteria</taxon>
        <taxon>Pseudomonadati</taxon>
        <taxon>Pseudomonadota</taxon>
        <taxon>Betaproteobacteria</taxon>
        <taxon>Neisseriales</taxon>
        <taxon>Chitinibacteraceae</taxon>
        <taxon>Chitinilyticum</taxon>
    </lineage>
</organism>
<feature type="transmembrane region" description="Helical" evidence="2">
    <location>
        <begin position="49"/>
        <end position="69"/>
    </location>
</feature>
<feature type="transmembrane region" description="Helical" evidence="2">
    <location>
        <begin position="21"/>
        <end position="43"/>
    </location>
</feature>
<dbReference type="Pfam" id="PF22614">
    <property type="entry name" value="Slo-like_RCK"/>
    <property type="match status" value="1"/>
</dbReference>
<dbReference type="EMBL" id="JADFUA010000005">
    <property type="protein sequence ID" value="MBE9609616.1"/>
    <property type="molecule type" value="Genomic_DNA"/>
</dbReference>
<dbReference type="InterPro" id="IPR050721">
    <property type="entry name" value="Trk_Ktr_HKT_K-transport"/>
</dbReference>
<evidence type="ECO:0000313" key="5">
    <source>
        <dbReference type="EMBL" id="MBE9609616.1"/>
    </source>
</evidence>
<feature type="domain" description="RCK N-terminal" evidence="4">
    <location>
        <begin position="119"/>
        <end position="216"/>
    </location>
</feature>
<evidence type="ECO:0000259" key="3">
    <source>
        <dbReference type="Pfam" id="PF07885"/>
    </source>
</evidence>
<dbReference type="Proteomes" id="UP000604481">
    <property type="component" value="Unassembled WGS sequence"/>
</dbReference>
<dbReference type="PANTHER" id="PTHR43833:SF9">
    <property type="entry name" value="POTASSIUM CHANNEL PROTEIN YUGO-RELATED"/>
    <property type="match status" value="1"/>
</dbReference>
<keyword evidence="5" id="KW-0407">Ion channel</keyword>
<comment type="caution">
    <text evidence="5">The sequence shown here is derived from an EMBL/GenBank/DDBJ whole genome shotgun (WGS) entry which is preliminary data.</text>
</comment>
<dbReference type="GO" id="GO:0034220">
    <property type="term" value="P:monoatomic ion transmembrane transport"/>
    <property type="evidence" value="ECO:0007669"/>
    <property type="project" value="UniProtKB-KW"/>
</dbReference>
<protein>
    <submittedName>
        <fullName evidence="5">Two pore domain potassium channel family protein</fullName>
    </submittedName>
</protein>
<keyword evidence="2" id="KW-0472">Membrane</keyword>
<sequence>MPIAQFLLRYMRQLQQQRLPMRVLFWSSWLLVLLLAHVTLIHYLEKLRWFDALWLTLTTVFTVGYGDLYPKTDAGRWTTILLLYAGSIFILANLVGEFFQLLSAHFQRRLHGKWSYHTMHDHVVIVGAPANHPVRYLERLIDELQRHRDWQDRSIVVLNQRFEQLPIELVDRKVRWVNGCGTSQTSLTAAAAGQAHAVILVAANSTDADSDSYTLDCIDRLRNGGMRGLIVAECVKDPNRERMKRFGASAVVRVMHGYPEAIARAVLAPGAEVVLEGLFSSEGEECERISLSGSYAWRDVLITLADAGIGTALAAQTRAGEIVLNPLGKTLEIEALFVMMDDSGSSRKHEVAALLADKKK</sequence>
<dbReference type="RefSeq" id="WP_194116147.1">
    <property type="nucleotide sequence ID" value="NZ_JADFUA010000005.1"/>
</dbReference>
<reference evidence="5 6" key="1">
    <citation type="submission" date="2020-10" db="EMBL/GenBank/DDBJ databases">
        <title>The genome sequence of Chitinilyticum litopenaei 4Y14.</title>
        <authorList>
            <person name="Liu Y."/>
        </authorList>
    </citation>
    <scope>NUCLEOTIDE SEQUENCE [LARGE SCALE GENOMIC DNA]</scope>
    <source>
        <strain evidence="5 6">4Y14</strain>
    </source>
</reference>
<dbReference type="AlphaFoldDB" id="A0A8J7FN07"/>
<accession>A0A8J7FN07</accession>
<keyword evidence="5" id="KW-0406">Ion transport</keyword>
<dbReference type="InterPro" id="IPR003148">
    <property type="entry name" value="RCK_N"/>
</dbReference>
<keyword evidence="5" id="KW-0813">Transport</keyword>
<dbReference type="Pfam" id="PF07885">
    <property type="entry name" value="Ion_trans_2"/>
    <property type="match status" value="1"/>
</dbReference>
<name>A0A8J7FN07_9NEIS</name>
<dbReference type="GO" id="GO:0006813">
    <property type="term" value="P:potassium ion transport"/>
    <property type="evidence" value="ECO:0007669"/>
    <property type="project" value="InterPro"/>
</dbReference>
<dbReference type="SUPFAM" id="SSF81324">
    <property type="entry name" value="Voltage-gated potassium channels"/>
    <property type="match status" value="1"/>
</dbReference>
<evidence type="ECO:0000259" key="4">
    <source>
        <dbReference type="Pfam" id="PF22614"/>
    </source>
</evidence>
<evidence type="ECO:0000313" key="6">
    <source>
        <dbReference type="Proteomes" id="UP000604481"/>
    </source>
</evidence>
<dbReference type="Gene3D" id="3.40.50.720">
    <property type="entry name" value="NAD(P)-binding Rossmann-like Domain"/>
    <property type="match status" value="1"/>
</dbReference>